<sequence>MEKIEFVIPDTLESEEFYVLEQTKINEVTYLLVADSEDGEGVCLILKDSSKEEELEALYEEVEDEEELNAVLKVFEELLEDVSIER</sequence>
<dbReference type="Pfam" id="PF06949">
    <property type="entry name" value="DUF1292"/>
    <property type="match status" value="1"/>
</dbReference>
<comment type="caution">
    <text evidence="1">The sequence shown here is derived from an EMBL/GenBank/DDBJ whole genome shotgun (WGS) entry which is preliminary data.</text>
</comment>
<gene>
    <name evidence="1" type="ORF">NK125_05005</name>
</gene>
<dbReference type="RefSeq" id="WP_262065560.1">
    <property type="nucleotide sequence ID" value="NZ_JAMXOD010000005.1"/>
</dbReference>
<keyword evidence="2" id="KW-1185">Reference proteome</keyword>
<proteinExistence type="predicted"/>
<evidence type="ECO:0000313" key="2">
    <source>
        <dbReference type="Proteomes" id="UP001523566"/>
    </source>
</evidence>
<organism evidence="1 2">
    <name type="scientific">Aequitasia blattaphilus</name>
    <dbReference type="NCBI Taxonomy" id="2949332"/>
    <lineage>
        <taxon>Bacteria</taxon>
        <taxon>Bacillati</taxon>
        <taxon>Bacillota</taxon>
        <taxon>Clostridia</taxon>
        <taxon>Lachnospirales</taxon>
        <taxon>Lachnospiraceae</taxon>
        <taxon>Aequitasia</taxon>
    </lineage>
</organism>
<dbReference type="EMBL" id="JAMZFW010000005">
    <property type="protein sequence ID" value="MCP1101773.1"/>
    <property type="molecule type" value="Genomic_DNA"/>
</dbReference>
<accession>A0ABT1E7G3</accession>
<protein>
    <submittedName>
        <fullName evidence="1">DUF1292 domain-containing protein</fullName>
    </submittedName>
</protein>
<name>A0ABT1E7G3_9FIRM</name>
<reference evidence="1 2" key="1">
    <citation type="journal article" date="2022" name="Genome Biol. Evol.">
        <title>Host diet, physiology and behaviors set the stage for Lachnospiraceae cladogenesis.</title>
        <authorList>
            <person name="Vera-Ponce De Leon A."/>
            <person name="Schneider M."/>
            <person name="Jahnes B.C."/>
            <person name="Sadowski V."/>
            <person name="Camuy-Velez L.A."/>
            <person name="Duan J."/>
            <person name="Sabree Z.L."/>
        </authorList>
    </citation>
    <scope>NUCLEOTIDE SEQUENCE [LARGE SCALE GENOMIC DNA]</scope>
    <source>
        <strain evidence="1 2">PAL113</strain>
    </source>
</reference>
<evidence type="ECO:0000313" key="1">
    <source>
        <dbReference type="EMBL" id="MCP1101773.1"/>
    </source>
</evidence>
<dbReference type="InterPro" id="IPR009711">
    <property type="entry name" value="UPF0473"/>
</dbReference>
<dbReference type="Proteomes" id="UP001523566">
    <property type="component" value="Unassembled WGS sequence"/>
</dbReference>